<keyword evidence="1" id="KW-0732">Signal</keyword>
<evidence type="ECO:0000256" key="3">
    <source>
        <dbReference type="ARBA" id="ARBA00023180"/>
    </source>
</evidence>
<dbReference type="GO" id="GO:0000272">
    <property type="term" value="P:polysaccharide catabolic process"/>
    <property type="evidence" value="ECO:0007669"/>
    <property type="project" value="InterPro"/>
</dbReference>
<name>A0A1I4GSU6_9EURY</name>
<evidence type="ECO:0000313" key="4">
    <source>
        <dbReference type="EMBL" id="SFL32186.1"/>
    </source>
</evidence>
<dbReference type="Proteomes" id="UP000199607">
    <property type="component" value="Unassembled WGS sequence"/>
</dbReference>
<organism evidence="4 5">
    <name type="scientific">Halogranum rubrum</name>
    <dbReference type="NCBI Taxonomy" id="553466"/>
    <lineage>
        <taxon>Archaea</taxon>
        <taxon>Methanobacteriati</taxon>
        <taxon>Methanobacteriota</taxon>
        <taxon>Stenosarchaea group</taxon>
        <taxon>Halobacteria</taxon>
        <taxon>Halobacteriales</taxon>
        <taxon>Haloferacaceae</taxon>
    </lineage>
</organism>
<keyword evidence="2" id="KW-0677">Repeat</keyword>
<dbReference type="EMBL" id="FOTC01000004">
    <property type="protein sequence ID" value="SFL32186.1"/>
    <property type="molecule type" value="Genomic_DNA"/>
</dbReference>
<dbReference type="PROSITE" id="PS00018">
    <property type="entry name" value="EF_HAND_1"/>
    <property type="match status" value="1"/>
</dbReference>
<dbReference type="InterPro" id="IPR036439">
    <property type="entry name" value="Dockerin_dom_sf"/>
</dbReference>
<sequence length="517" mass="52353">MLKALGILGTASVAGSGTALGAQLDSLVAAGRLSEVRSTRLFTQVKKLTASDGAALDNFGVSVSVSADGSMALIGAHGSDDAGPGSGSAYVYDLSQDPPTETKLTASDAASGVQFAFAVSMSGDGNTALVGASGDNDAGIQSGAAYVYDLRQDPPTEMKLTASDAASGDLFGYAVSLSGDGNTALVGAHGSDDTDEYSGSAYVYDLCQDPPTETKFTASDAAGGAEFAFAVSVSTDGTTALVGARGDDHTGEYSGSAYVYDLSQDPPTETKLTASDASADDFFGSAVSVSGDGNTALVGASGDDDAGTESGSAYVYDLCQDPPAETKLTAGDAADGDLFGHDVSVSSDGTTALVGAWGNNDAGTESGSAYVYDLCQDPPAETKLTASDAAALDDFGISVSVNADGTTALIGAYTDDDNGRHSGSAYVFELEQLAVFPEPIVLKNGKVVDPQDLDGDGLYEDLDGDGDVDGHDVSRLTQLEAAHRKGEIQLTNAQVVALDFDGDGEFTKKDIAAYRKR</sequence>
<dbReference type="Pfam" id="PF00404">
    <property type="entry name" value="Dockerin_1"/>
    <property type="match status" value="1"/>
</dbReference>
<dbReference type="Pfam" id="PF14312">
    <property type="entry name" value="FG-GAP_2"/>
    <property type="match status" value="7"/>
</dbReference>
<dbReference type="PROSITE" id="PS51470">
    <property type="entry name" value="FG_GAP"/>
    <property type="match status" value="1"/>
</dbReference>
<dbReference type="SUPFAM" id="SSF50965">
    <property type="entry name" value="Galactose oxidase, central domain"/>
    <property type="match status" value="1"/>
</dbReference>
<dbReference type="InterPro" id="IPR018247">
    <property type="entry name" value="EF_Hand_1_Ca_BS"/>
</dbReference>
<evidence type="ECO:0000256" key="1">
    <source>
        <dbReference type="ARBA" id="ARBA00022729"/>
    </source>
</evidence>
<dbReference type="InterPro" id="IPR028994">
    <property type="entry name" value="Integrin_alpha_N"/>
</dbReference>
<dbReference type="SUPFAM" id="SSF63446">
    <property type="entry name" value="Type I dockerin domain"/>
    <property type="match status" value="1"/>
</dbReference>
<proteinExistence type="predicted"/>
<dbReference type="PANTHER" id="PTHR36220">
    <property type="entry name" value="UNNAMED PRODUCT"/>
    <property type="match status" value="1"/>
</dbReference>
<reference evidence="5" key="1">
    <citation type="submission" date="2016-10" db="EMBL/GenBank/DDBJ databases">
        <authorList>
            <person name="Varghese N."/>
            <person name="Submissions S."/>
        </authorList>
    </citation>
    <scope>NUCLEOTIDE SEQUENCE [LARGE SCALE GENOMIC DNA]</scope>
    <source>
        <strain evidence="5">CGMCC 1.7738</strain>
    </source>
</reference>
<accession>A0A1I4GSU6</accession>
<dbReference type="InterPro" id="IPR011043">
    <property type="entry name" value="Gal_Oxase/kelch_b-propeller"/>
</dbReference>
<evidence type="ECO:0000256" key="2">
    <source>
        <dbReference type="ARBA" id="ARBA00022737"/>
    </source>
</evidence>
<protein>
    <submittedName>
        <fullName evidence="4">FG-GAP repeat-containing protein</fullName>
    </submittedName>
</protein>
<dbReference type="AlphaFoldDB" id="A0A1I4GSU6"/>
<dbReference type="GO" id="GO:0004553">
    <property type="term" value="F:hydrolase activity, hydrolyzing O-glycosyl compounds"/>
    <property type="evidence" value="ECO:0007669"/>
    <property type="project" value="InterPro"/>
</dbReference>
<dbReference type="InterPro" id="IPR002105">
    <property type="entry name" value="Dockerin_1_rpt"/>
</dbReference>
<dbReference type="Gene3D" id="2.130.10.130">
    <property type="entry name" value="Integrin alpha, N-terminal"/>
    <property type="match status" value="2"/>
</dbReference>
<dbReference type="InterPro" id="IPR013519">
    <property type="entry name" value="Int_alpha_beta-p"/>
</dbReference>
<dbReference type="RefSeq" id="WP_089870624.1">
    <property type="nucleotide sequence ID" value="NZ_FOTC01000004.1"/>
</dbReference>
<dbReference type="STRING" id="553466.SAMN04487950_3340"/>
<evidence type="ECO:0000313" key="5">
    <source>
        <dbReference type="Proteomes" id="UP000199607"/>
    </source>
</evidence>
<keyword evidence="3" id="KW-0325">Glycoprotein</keyword>
<gene>
    <name evidence="4" type="ORF">SAMN04487950_3340</name>
</gene>
<dbReference type="InterPro" id="IPR013517">
    <property type="entry name" value="FG-GAP"/>
</dbReference>
<keyword evidence="5" id="KW-1185">Reference proteome</keyword>
<dbReference type="PANTHER" id="PTHR36220:SF1">
    <property type="entry name" value="GAMMA TUBULIN COMPLEX COMPONENT C-TERMINAL DOMAIN-CONTAINING PROTEIN"/>
    <property type="match status" value="1"/>
</dbReference>